<accession>A0AAE3H1D2</accession>
<dbReference type="SUPFAM" id="SSF52047">
    <property type="entry name" value="RNI-like"/>
    <property type="match status" value="1"/>
</dbReference>
<name>A0AAE3H1D2_9BACT</name>
<organism evidence="3 4">
    <name type="scientific">Lacihabitans soyangensis</name>
    <dbReference type="NCBI Taxonomy" id="869394"/>
    <lineage>
        <taxon>Bacteria</taxon>
        <taxon>Pseudomonadati</taxon>
        <taxon>Bacteroidota</taxon>
        <taxon>Cytophagia</taxon>
        <taxon>Cytophagales</taxon>
        <taxon>Leadbetterellaceae</taxon>
        <taxon>Lacihabitans</taxon>
    </lineage>
</organism>
<keyword evidence="3" id="KW-0413">Isomerase</keyword>
<dbReference type="EMBL" id="RJUF01000010">
    <property type="protein sequence ID" value="MCP9762485.1"/>
    <property type="molecule type" value="Genomic_DNA"/>
</dbReference>
<protein>
    <submittedName>
        <fullName evidence="3">Peptidylprolyl isomerase</fullName>
    </submittedName>
</protein>
<evidence type="ECO:0000313" key="4">
    <source>
        <dbReference type="Proteomes" id="UP001204144"/>
    </source>
</evidence>
<evidence type="ECO:0000256" key="1">
    <source>
        <dbReference type="SAM" id="Phobius"/>
    </source>
</evidence>
<comment type="caution">
    <text evidence="3">The sequence shown here is derived from an EMBL/GenBank/DDBJ whole genome shotgun (WGS) entry which is preliminary data.</text>
</comment>
<proteinExistence type="predicted"/>
<feature type="transmembrane region" description="Helical" evidence="1">
    <location>
        <begin position="107"/>
        <end position="122"/>
    </location>
</feature>
<dbReference type="RefSeq" id="WP_255036254.1">
    <property type="nucleotide sequence ID" value="NZ_RJUF01000010.1"/>
</dbReference>
<dbReference type="InterPro" id="IPR026876">
    <property type="entry name" value="Fn3_assoc_repeat"/>
</dbReference>
<dbReference type="Gene3D" id="3.80.10.10">
    <property type="entry name" value="Ribonuclease Inhibitor"/>
    <property type="match status" value="1"/>
</dbReference>
<dbReference type="Pfam" id="PF07635">
    <property type="entry name" value="PSCyt1"/>
    <property type="match status" value="1"/>
</dbReference>
<evidence type="ECO:0000259" key="2">
    <source>
        <dbReference type="Pfam" id="PF07635"/>
    </source>
</evidence>
<feature type="transmembrane region" description="Helical" evidence="1">
    <location>
        <begin position="71"/>
        <end position="95"/>
    </location>
</feature>
<keyword evidence="1" id="KW-1133">Transmembrane helix</keyword>
<keyword evidence="1" id="KW-0472">Membrane</keyword>
<dbReference type="InterPro" id="IPR032675">
    <property type="entry name" value="LRR_dom_sf"/>
</dbReference>
<dbReference type="GO" id="GO:0016853">
    <property type="term" value="F:isomerase activity"/>
    <property type="evidence" value="ECO:0007669"/>
    <property type="project" value="UniProtKB-KW"/>
</dbReference>
<dbReference type="Proteomes" id="UP001204144">
    <property type="component" value="Unassembled WGS sequence"/>
</dbReference>
<sequence length="702" mass="79424">MKRILSYACLGLNVILLFVALFENQVQIPGWFSFIGRVHPMLLHIPIGLTVALLLFNSLKPKVEEQSFDLTLDFLLLILAFTSVLSAFAGLVLSFENGYEAETIKNHKYTGIGLSLLVYLIYEFQERIFTSKVFTNITLILTIIVVSIVGHLGGNITHGEDFLLGEKEAKTPETTFDKFVYPILDQKCKSCHNDQKTKGQLNMSTIEKIKKGGKNGQLWVGNDTLNSHILKRAYLDLEDKKHMPPKGKPQLTTQELLILKKWIQEGAKYDQKLSDLKPSSFFYTLASNQEVKVEAKVYNFSAALESTINELSTPFCTIKPIANNSPAVKVNFYVSSKFEPKTLSSLSKIGEQIVSLNLSKMPVTDESFGEISKFQNLEYINLNQTNITGKGIEKLKNCKKLEVLAVANTKIGFDNLLKIMDMPSLKEVYLWETKFTKEQHEQLKKSKKRIELGYVPDESETLKLNPPILVNENQILEGNTTISLKHTLQNVDIRYTFDGSIPDSVNSPIYKTPLLLKNYGAIKTIATKNGWLASDVKEFYFFKSNFKAKSLKLLTKPNPQYPGNGELTLIDRKQGDAVNFKDKNWLGFRENPMEGIFDLEKPSKLNGLTISYAENTGQYIMPPVFVDVYIKEVGKPLSHFKKVNVPQLTKMTLNGTKGVDIPLNKTNIERIKLIVQPLTKLPAWHPGKGDKGWFFVDEVFFY</sequence>
<feature type="transmembrane region" description="Helical" evidence="1">
    <location>
        <begin position="42"/>
        <end position="59"/>
    </location>
</feature>
<feature type="transmembrane region" description="Helical" evidence="1">
    <location>
        <begin position="5"/>
        <end position="22"/>
    </location>
</feature>
<keyword evidence="1" id="KW-0812">Transmembrane</keyword>
<dbReference type="PANTHER" id="PTHR35889:SF3">
    <property type="entry name" value="F-BOX DOMAIN-CONTAINING PROTEIN"/>
    <property type="match status" value="1"/>
</dbReference>
<keyword evidence="4" id="KW-1185">Reference proteome</keyword>
<feature type="domain" description="Cytochrome C Planctomycete-type" evidence="2">
    <location>
        <begin position="188"/>
        <end position="247"/>
    </location>
</feature>
<dbReference type="AlphaFoldDB" id="A0AAE3H1D2"/>
<feature type="transmembrane region" description="Helical" evidence="1">
    <location>
        <begin position="134"/>
        <end position="154"/>
    </location>
</feature>
<reference evidence="3 4" key="1">
    <citation type="submission" date="2018-11" db="EMBL/GenBank/DDBJ databases">
        <title>Novel bacteria species description.</title>
        <authorList>
            <person name="Han J.-H."/>
        </authorList>
    </citation>
    <scope>NUCLEOTIDE SEQUENCE [LARGE SCALE GENOMIC DNA]</scope>
    <source>
        <strain evidence="3 4">KCTC23259</strain>
    </source>
</reference>
<dbReference type="Pfam" id="PF13287">
    <property type="entry name" value="Fn3_assoc"/>
    <property type="match status" value="1"/>
</dbReference>
<dbReference type="PANTHER" id="PTHR35889">
    <property type="entry name" value="CYCLOINULO-OLIGOSACCHARIDE FRUCTANOTRANSFERASE-RELATED"/>
    <property type="match status" value="1"/>
</dbReference>
<dbReference type="InterPro" id="IPR011429">
    <property type="entry name" value="Cyt_c_Planctomycete-type"/>
</dbReference>
<gene>
    <name evidence="3" type="ORF">EGI31_05925</name>
</gene>
<evidence type="ECO:0000313" key="3">
    <source>
        <dbReference type="EMBL" id="MCP9762485.1"/>
    </source>
</evidence>